<feature type="region of interest" description="Disordered" evidence="6">
    <location>
        <begin position="544"/>
        <end position="639"/>
    </location>
</feature>
<evidence type="ECO:0000256" key="2">
    <source>
        <dbReference type="ARBA" id="ARBA00022512"/>
    </source>
</evidence>
<dbReference type="GeneID" id="25728924"/>
<evidence type="ECO:0000256" key="3">
    <source>
        <dbReference type="ARBA" id="ARBA00022525"/>
    </source>
</evidence>
<dbReference type="InterPro" id="IPR036941">
    <property type="entry name" value="Rcpt_L-dom_sf"/>
</dbReference>
<accession>A0A0D2MNP2</accession>
<dbReference type="AlphaFoldDB" id="A0A0D2MNP2"/>
<dbReference type="InterPro" id="IPR051648">
    <property type="entry name" value="CWI-Assembly_Regulator"/>
</dbReference>
<sequence length="639" mass="63383">MAAPLAPRVCGVLTLLLIAAAYTAAAAAPQWDGELGAPTPAGGRGSRKLRQLGCELLRPRAGSQDLLPALADSQTPLRDPASSLAGATKSLVIAYGATPPTNIRPLLDQSPPLPKLDVTSAKQVELASLIDAASCIRTAPRVTGALVIWDDGTIPDLSALGNLKTVSGPLVLFGVNGNSSIASLAGLEKLESVGGFTLAHMNKIKDLTGLGRLTDVAEDLVIWDNDGLQSLRGIGPFTQLFSRLWIDTNPLLTDLTGLDSLAALDYDLVIRENPLLRTLDGLGALQARTRTVGGEVSLVNNFELVSTAGLKALRSVGISLAVMGHPKLEDLDGFSRIAAIPGDLVIYETSLESLGALSNIRSVGLNCVVGVNPDLESLEGLGNLTSVGAQLSISFNNNITSLKGLGNLQRVGYDLLIRSNAALQTLADLPRSLQSVGAALTGDLVITNNPALDSLEGLGAAGGALSEVAGRVVIADNGPGLEQAAQEVDALKAVAKPRVITTQLVKDSAAVAPVAARAAPPPGAAVAGGGAAARAAPRAGTAGTAAAPAAGAPGATNGAAPTRKALPGAVAPAGAAAAPPDSGPVQGPAAPASASTATGATPAPSAPPAAAPAAAGPGPAVADASAAATGAPALPTASG</sequence>
<feature type="chain" id="PRO_5002247385" evidence="7">
    <location>
        <begin position="28"/>
        <end position="639"/>
    </location>
</feature>
<keyword evidence="2" id="KW-0134">Cell wall</keyword>
<protein>
    <submittedName>
        <fullName evidence="8">Uncharacterized protein</fullName>
    </submittedName>
</protein>
<dbReference type="SUPFAM" id="SSF52058">
    <property type="entry name" value="L domain-like"/>
    <property type="match status" value="3"/>
</dbReference>
<evidence type="ECO:0000313" key="9">
    <source>
        <dbReference type="Proteomes" id="UP000054498"/>
    </source>
</evidence>
<evidence type="ECO:0000256" key="7">
    <source>
        <dbReference type="SAM" id="SignalP"/>
    </source>
</evidence>
<evidence type="ECO:0000313" key="8">
    <source>
        <dbReference type="EMBL" id="KIY96320.1"/>
    </source>
</evidence>
<feature type="signal peptide" evidence="7">
    <location>
        <begin position="1"/>
        <end position="27"/>
    </location>
</feature>
<evidence type="ECO:0000256" key="1">
    <source>
        <dbReference type="ARBA" id="ARBA00004191"/>
    </source>
</evidence>
<keyword evidence="5" id="KW-0325">Glycoprotein</keyword>
<dbReference type="Gene3D" id="3.80.20.20">
    <property type="entry name" value="Receptor L-domain"/>
    <property type="match status" value="2"/>
</dbReference>
<reference evidence="8 9" key="1">
    <citation type="journal article" date="2013" name="BMC Genomics">
        <title>Reconstruction of the lipid metabolism for the microalga Monoraphidium neglectum from its genome sequence reveals characteristics suitable for biofuel production.</title>
        <authorList>
            <person name="Bogen C."/>
            <person name="Al-Dilaimi A."/>
            <person name="Albersmeier A."/>
            <person name="Wichmann J."/>
            <person name="Grundmann M."/>
            <person name="Rupp O."/>
            <person name="Lauersen K.J."/>
            <person name="Blifernez-Klassen O."/>
            <person name="Kalinowski J."/>
            <person name="Goesmann A."/>
            <person name="Mussgnug J.H."/>
            <person name="Kruse O."/>
        </authorList>
    </citation>
    <scope>NUCLEOTIDE SEQUENCE [LARGE SCALE GENOMIC DNA]</scope>
    <source>
        <strain evidence="8 9">SAG 48.87</strain>
    </source>
</reference>
<organism evidence="8 9">
    <name type="scientific">Monoraphidium neglectum</name>
    <dbReference type="NCBI Taxonomy" id="145388"/>
    <lineage>
        <taxon>Eukaryota</taxon>
        <taxon>Viridiplantae</taxon>
        <taxon>Chlorophyta</taxon>
        <taxon>core chlorophytes</taxon>
        <taxon>Chlorophyceae</taxon>
        <taxon>CS clade</taxon>
        <taxon>Sphaeropleales</taxon>
        <taxon>Selenastraceae</taxon>
        <taxon>Monoraphidium</taxon>
    </lineage>
</organism>
<keyword evidence="3" id="KW-0964">Secreted</keyword>
<dbReference type="OrthoDB" id="536881at2759"/>
<name>A0A0D2MNP2_9CHLO</name>
<dbReference type="KEGG" id="mng:MNEG_11641"/>
<gene>
    <name evidence="8" type="ORF">MNEG_11641</name>
</gene>
<keyword evidence="4 7" id="KW-0732">Signal</keyword>
<proteinExistence type="predicted"/>
<dbReference type="PANTHER" id="PTHR31018:SF3">
    <property type="entry name" value="RECEPTOR PROTEIN-TYROSINE KINASE"/>
    <property type="match status" value="1"/>
</dbReference>
<comment type="subcellular location">
    <subcellularLocation>
        <location evidence="1">Secreted</location>
        <location evidence="1">Cell wall</location>
    </subcellularLocation>
</comment>
<evidence type="ECO:0000256" key="5">
    <source>
        <dbReference type="ARBA" id="ARBA00023180"/>
    </source>
</evidence>
<dbReference type="Proteomes" id="UP000054498">
    <property type="component" value="Unassembled WGS sequence"/>
</dbReference>
<evidence type="ECO:0000256" key="4">
    <source>
        <dbReference type="ARBA" id="ARBA00022729"/>
    </source>
</evidence>
<feature type="compositionally biased region" description="Low complexity" evidence="6">
    <location>
        <begin position="611"/>
        <end position="639"/>
    </location>
</feature>
<keyword evidence="9" id="KW-1185">Reference proteome</keyword>
<dbReference type="STRING" id="145388.A0A0D2MNP2"/>
<dbReference type="EMBL" id="KK103061">
    <property type="protein sequence ID" value="KIY96320.1"/>
    <property type="molecule type" value="Genomic_DNA"/>
</dbReference>
<dbReference type="RefSeq" id="XP_013895340.1">
    <property type="nucleotide sequence ID" value="XM_014039886.1"/>
</dbReference>
<feature type="compositionally biased region" description="Low complexity" evidence="6">
    <location>
        <begin position="544"/>
        <end position="603"/>
    </location>
</feature>
<evidence type="ECO:0000256" key="6">
    <source>
        <dbReference type="SAM" id="MobiDB-lite"/>
    </source>
</evidence>
<dbReference type="PANTHER" id="PTHR31018">
    <property type="entry name" value="SPORULATION-SPECIFIC PROTEIN-RELATED"/>
    <property type="match status" value="1"/>
</dbReference>